<feature type="domain" description="Retrovirus-related Pol polyprotein from transposon TNT 1-94-like beta-barrel" evidence="1">
    <location>
        <begin position="54"/>
        <end position="129"/>
    </location>
</feature>
<gene>
    <name evidence="2" type="ORF">O181_023535</name>
</gene>
<keyword evidence="3" id="KW-1185">Reference proteome</keyword>
<organism evidence="2 3">
    <name type="scientific">Austropuccinia psidii MF-1</name>
    <dbReference type="NCBI Taxonomy" id="1389203"/>
    <lineage>
        <taxon>Eukaryota</taxon>
        <taxon>Fungi</taxon>
        <taxon>Dikarya</taxon>
        <taxon>Basidiomycota</taxon>
        <taxon>Pucciniomycotina</taxon>
        <taxon>Pucciniomycetes</taxon>
        <taxon>Pucciniales</taxon>
        <taxon>Sphaerophragmiaceae</taxon>
        <taxon>Austropuccinia</taxon>
    </lineage>
</organism>
<protein>
    <recommendedName>
        <fullName evidence="1">Retrovirus-related Pol polyprotein from transposon TNT 1-94-like beta-barrel domain-containing protein</fullName>
    </recommendedName>
</protein>
<name>A0A9Q3GZ65_9BASI</name>
<dbReference type="Proteomes" id="UP000765509">
    <property type="component" value="Unassembled WGS sequence"/>
</dbReference>
<dbReference type="AlphaFoldDB" id="A0A9Q3GZ65"/>
<dbReference type="InterPro" id="IPR054722">
    <property type="entry name" value="PolX-like_BBD"/>
</dbReference>
<evidence type="ECO:0000259" key="1">
    <source>
        <dbReference type="Pfam" id="PF22936"/>
    </source>
</evidence>
<comment type="caution">
    <text evidence="2">The sequence shown here is derived from an EMBL/GenBank/DDBJ whole genome shotgun (WGS) entry which is preliminary data.</text>
</comment>
<dbReference type="EMBL" id="AVOT02007398">
    <property type="protein sequence ID" value="MBW0483820.1"/>
    <property type="molecule type" value="Genomic_DNA"/>
</dbReference>
<sequence length="136" mass="15150">MHHTQKGRILGREATLKTLLLRKKRKNNPAAHLLIAQALTTIGGSSAPTHDQVVVDCGANCHMFNSPKFFLNMFKKIDSKVATGDSNSKLWAQGIGTVQLECKGQVLNLRNCLYIPKLKFNLISLLELFKDSFTIQ</sequence>
<dbReference type="OrthoDB" id="3025757at2759"/>
<evidence type="ECO:0000313" key="3">
    <source>
        <dbReference type="Proteomes" id="UP000765509"/>
    </source>
</evidence>
<evidence type="ECO:0000313" key="2">
    <source>
        <dbReference type="EMBL" id="MBW0483820.1"/>
    </source>
</evidence>
<dbReference type="Pfam" id="PF22936">
    <property type="entry name" value="Pol_BBD"/>
    <property type="match status" value="1"/>
</dbReference>
<accession>A0A9Q3GZ65</accession>
<proteinExistence type="predicted"/>
<reference evidence="2" key="1">
    <citation type="submission" date="2021-03" db="EMBL/GenBank/DDBJ databases">
        <title>Draft genome sequence of rust myrtle Austropuccinia psidii MF-1, a brazilian biotype.</title>
        <authorList>
            <person name="Quecine M.C."/>
            <person name="Pachon D.M.R."/>
            <person name="Bonatelli M.L."/>
            <person name="Correr F.H."/>
            <person name="Franceschini L.M."/>
            <person name="Leite T.F."/>
            <person name="Margarido G.R.A."/>
            <person name="Almeida C.A."/>
            <person name="Ferrarezi J.A."/>
            <person name="Labate C.A."/>
        </authorList>
    </citation>
    <scope>NUCLEOTIDE SEQUENCE</scope>
    <source>
        <strain evidence="2">MF-1</strain>
    </source>
</reference>